<name>A0A2T6BSV8_9RHOB</name>
<comment type="caution">
    <text evidence="1">The sequence shown here is derived from an EMBL/GenBank/DDBJ whole genome shotgun (WGS) entry which is preliminary data.</text>
</comment>
<dbReference type="Proteomes" id="UP000244092">
    <property type="component" value="Unassembled WGS sequence"/>
</dbReference>
<organism evidence="1 2">
    <name type="scientific">Sulfitobacter mediterraneus</name>
    <dbReference type="NCBI Taxonomy" id="83219"/>
    <lineage>
        <taxon>Bacteria</taxon>
        <taxon>Pseudomonadati</taxon>
        <taxon>Pseudomonadota</taxon>
        <taxon>Alphaproteobacteria</taxon>
        <taxon>Rhodobacterales</taxon>
        <taxon>Roseobacteraceae</taxon>
        <taxon>Sulfitobacter</taxon>
    </lineage>
</organism>
<dbReference type="AlphaFoldDB" id="A0A2T6BSV8"/>
<reference evidence="1 2" key="1">
    <citation type="submission" date="2018-04" db="EMBL/GenBank/DDBJ databases">
        <title>Genomic Encyclopedia of Archaeal and Bacterial Type Strains, Phase II (KMG-II): from individual species to whole genera.</title>
        <authorList>
            <person name="Goeker M."/>
        </authorList>
    </citation>
    <scope>NUCLEOTIDE SEQUENCE [LARGE SCALE GENOMIC DNA]</scope>
    <source>
        <strain evidence="1 2">DSM 12244</strain>
    </source>
</reference>
<proteinExistence type="predicted"/>
<dbReference type="EMBL" id="QBKU01000033">
    <property type="protein sequence ID" value="PTX59170.1"/>
    <property type="molecule type" value="Genomic_DNA"/>
</dbReference>
<evidence type="ECO:0000313" key="1">
    <source>
        <dbReference type="EMBL" id="PTX59170.1"/>
    </source>
</evidence>
<protein>
    <submittedName>
        <fullName evidence="1">Uncharacterized protein</fullName>
    </submittedName>
</protein>
<sequence>MGSLSDHLRGEMLVSGLSMITLPAELKDALRGTLLVTGDCDGQYLLSPQKCPPRFALASSALATECPQKCPTFGLPPAKPMKAIEGVGFLPSQPLSHT</sequence>
<gene>
    <name evidence="1" type="ORF">C8N31_1332</name>
</gene>
<evidence type="ECO:0000313" key="2">
    <source>
        <dbReference type="Proteomes" id="UP000244092"/>
    </source>
</evidence>
<accession>A0A2T6BSV8</accession>